<dbReference type="EMBL" id="QNUL01000001">
    <property type="protein sequence ID" value="REA64020.1"/>
    <property type="molecule type" value="Genomic_DNA"/>
</dbReference>
<organism evidence="1 2">
    <name type="scientific">Dyadobacter luteus</name>
    <dbReference type="NCBI Taxonomy" id="2259619"/>
    <lineage>
        <taxon>Bacteria</taxon>
        <taxon>Pseudomonadati</taxon>
        <taxon>Bacteroidota</taxon>
        <taxon>Cytophagia</taxon>
        <taxon>Cytophagales</taxon>
        <taxon>Spirosomataceae</taxon>
        <taxon>Dyadobacter</taxon>
    </lineage>
</organism>
<name>A0A3D8YHJ1_9BACT</name>
<comment type="caution">
    <text evidence="1">The sequence shown here is derived from an EMBL/GenBank/DDBJ whole genome shotgun (WGS) entry which is preliminary data.</text>
</comment>
<keyword evidence="2" id="KW-1185">Reference proteome</keyword>
<proteinExistence type="predicted"/>
<dbReference type="Proteomes" id="UP000256373">
    <property type="component" value="Unassembled WGS sequence"/>
</dbReference>
<evidence type="ECO:0000313" key="2">
    <source>
        <dbReference type="Proteomes" id="UP000256373"/>
    </source>
</evidence>
<protein>
    <submittedName>
        <fullName evidence="1">Uncharacterized protein</fullName>
    </submittedName>
</protein>
<dbReference type="AlphaFoldDB" id="A0A3D8YHJ1"/>
<reference evidence="1 2" key="1">
    <citation type="submission" date="2018-07" db="EMBL/GenBank/DDBJ databases">
        <title>Dyadobacter roseus sp. nov., isolated from rose rhizosphere soil.</title>
        <authorList>
            <person name="Chen L."/>
        </authorList>
    </citation>
    <scope>NUCLEOTIDE SEQUENCE [LARGE SCALE GENOMIC DNA]</scope>
    <source>
        <strain evidence="1 2">RS19</strain>
    </source>
</reference>
<accession>A0A3D8YHJ1</accession>
<sequence length="154" mass="17496">MTRFTERGNVYFLEEPVFDNPDTPYIPLEKKQPGLWVCLPHLPAGSSPDEVIIMNKLLLAFFEHRDCSKFIFWYYTPMAYEFSGMFGPAMTIYDCMDELAAFAFMSFCAGMRPCQIPAGVALLSCFKQLTSGTKSLLCFQKQVILRKTGPFGLI</sequence>
<evidence type="ECO:0000313" key="1">
    <source>
        <dbReference type="EMBL" id="REA64020.1"/>
    </source>
</evidence>
<gene>
    <name evidence="1" type="ORF">DSL64_00165</name>
</gene>